<name>A0A2U3AE63_9BACL</name>
<dbReference type="Pfam" id="PF02325">
    <property type="entry name" value="CCB3_YggT"/>
    <property type="match status" value="1"/>
</dbReference>
<feature type="transmembrane region" description="Helical" evidence="2">
    <location>
        <begin position="52"/>
        <end position="73"/>
    </location>
</feature>
<dbReference type="InterPro" id="IPR003425">
    <property type="entry name" value="CCB3/YggT"/>
</dbReference>
<evidence type="ECO:0000256" key="1">
    <source>
        <dbReference type="ARBA" id="ARBA00010894"/>
    </source>
</evidence>
<reference evidence="3 5" key="1">
    <citation type="submission" date="2018-06" db="EMBL/GenBank/DDBJ databases">
        <authorList>
            <consortium name="Pathogen Informatics"/>
            <person name="Doyle S."/>
        </authorList>
    </citation>
    <scope>NUCLEOTIDE SEQUENCE [LARGE SCALE GENOMIC DNA]</scope>
    <source>
        <strain evidence="3 5">NCTC10597</strain>
    </source>
</reference>
<dbReference type="RefSeq" id="WP_109349167.1">
    <property type="nucleotide sequence ID" value="NZ_BJUE01000063.1"/>
</dbReference>
<organism evidence="3 5">
    <name type="scientific">Kurthia zopfii</name>
    <dbReference type="NCBI Taxonomy" id="1650"/>
    <lineage>
        <taxon>Bacteria</taxon>
        <taxon>Bacillati</taxon>
        <taxon>Bacillota</taxon>
        <taxon>Bacilli</taxon>
        <taxon>Bacillales</taxon>
        <taxon>Caryophanaceae</taxon>
        <taxon>Kurthia</taxon>
    </lineage>
</organism>
<dbReference type="AlphaFoldDB" id="A0A2U3AE63"/>
<evidence type="ECO:0000313" key="5">
    <source>
        <dbReference type="Proteomes" id="UP000254330"/>
    </source>
</evidence>
<keyword evidence="2" id="KW-1133">Transmembrane helix</keyword>
<sequence>MITVIVYYALQAYTYAIIGYVLMSWIPSLQTSAVGVFLSKIVEPYLGFFKRFIPPIGMIDISPIVAIFALQFITRGAMTVLGTLGI</sequence>
<evidence type="ECO:0000256" key="2">
    <source>
        <dbReference type="SAM" id="Phobius"/>
    </source>
</evidence>
<dbReference type="GO" id="GO:0016020">
    <property type="term" value="C:membrane"/>
    <property type="evidence" value="ECO:0007669"/>
    <property type="project" value="InterPro"/>
</dbReference>
<comment type="caution">
    <text evidence="3">The sequence shown here is derived from an EMBL/GenBank/DDBJ whole genome shotgun (WGS) entry which is preliminary data.</text>
</comment>
<keyword evidence="6" id="KW-1185">Reference proteome</keyword>
<keyword evidence="2" id="KW-0472">Membrane</keyword>
<dbReference type="PANTHER" id="PTHR33219">
    <property type="entry name" value="YLMG HOMOLOG PROTEIN 2, CHLOROPLASTIC"/>
    <property type="match status" value="1"/>
</dbReference>
<dbReference type="EMBL" id="UGNP01000001">
    <property type="protein sequence ID" value="STX09003.1"/>
    <property type="molecule type" value="Genomic_DNA"/>
</dbReference>
<keyword evidence="2" id="KW-0812">Transmembrane</keyword>
<dbReference type="Proteomes" id="UP000254330">
    <property type="component" value="Unassembled WGS sequence"/>
</dbReference>
<accession>A0A2U3AE63</accession>
<reference evidence="4 6" key="2">
    <citation type="submission" date="2019-03" db="EMBL/GenBank/DDBJ databases">
        <title>Genomic Encyclopedia of Type Strains, Phase IV (KMG-IV): sequencing the most valuable type-strain genomes for metagenomic binning, comparative biology and taxonomic classification.</title>
        <authorList>
            <person name="Goeker M."/>
        </authorList>
    </citation>
    <scope>NUCLEOTIDE SEQUENCE [LARGE SCALE GENOMIC DNA]</scope>
    <source>
        <strain evidence="4 6">DSM 20580</strain>
    </source>
</reference>
<evidence type="ECO:0000313" key="6">
    <source>
        <dbReference type="Proteomes" id="UP000294641"/>
    </source>
</evidence>
<evidence type="ECO:0000313" key="3">
    <source>
        <dbReference type="EMBL" id="STX09003.1"/>
    </source>
</evidence>
<dbReference type="Proteomes" id="UP000294641">
    <property type="component" value="Unassembled WGS sequence"/>
</dbReference>
<gene>
    <name evidence="4" type="ORF">DFR61_10973</name>
    <name evidence="3" type="ORF">NCTC10597_00672</name>
</gene>
<feature type="transmembrane region" description="Helical" evidence="2">
    <location>
        <begin position="12"/>
        <end position="32"/>
    </location>
</feature>
<comment type="similarity">
    <text evidence="1">Belongs to the YggT family.</text>
</comment>
<protein>
    <submittedName>
        <fullName evidence="3 4">YGGT family</fullName>
    </submittedName>
</protein>
<dbReference type="EMBL" id="SNZG01000009">
    <property type="protein sequence ID" value="TDR40197.1"/>
    <property type="molecule type" value="Genomic_DNA"/>
</dbReference>
<proteinExistence type="inferred from homology"/>
<dbReference type="OrthoDB" id="47652at2"/>
<dbReference type="PANTHER" id="PTHR33219:SF14">
    <property type="entry name" value="PROTEIN COFACTOR ASSEMBLY OF COMPLEX C SUBUNIT B CCB3, CHLOROPLASTIC-RELATED"/>
    <property type="match status" value="1"/>
</dbReference>
<evidence type="ECO:0000313" key="4">
    <source>
        <dbReference type="EMBL" id="TDR40197.1"/>
    </source>
</evidence>